<dbReference type="CDD" id="cd00063">
    <property type="entry name" value="FN3"/>
    <property type="match status" value="1"/>
</dbReference>
<dbReference type="Pfam" id="PF00041">
    <property type="entry name" value="fn3"/>
    <property type="match status" value="1"/>
</dbReference>
<evidence type="ECO:0000313" key="3">
    <source>
        <dbReference type="EMBL" id="CAG5127948.1"/>
    </source>
</evidence>
<evidence type="ECO:0000256" key="1">
    <source>
        <dbReference type="SAM" id="Phobius"/>
    </source>
</evidence>
<dbReference type="AlphaFoldDB" id="A0A8S3ZIG7"/>
<dbReference type="OrthoDB" id="6071279at2759"/>
<dbReference type="Proteomes" id="UP000678393">
    <property type="component" value="Unassembled WGS sequence"/>
</dbReference>
<reference evidence="3" key="1">
    <citation type="submission" date="2021-04" db="EMBL/GenBank/DDBJ databases">
        <authorList>
            <consortium name="Molecular Ecology Group"/>
        </authorList>
    </citation>
    <scope>NUCLEOTIDE SEQUENCE</scope>
</reference>
<name>A0A8S3ZIG7_9EUPU</name>
<keyword evidence="4" id="KW-1185">Reference proteome</keyword>
<feature type="domain" description="Fibronectin type-III" evidence="2">
    <location>
        <begin position="361"/>
        <end position="465"/>
    </location>
</feature>
<keyword evidence="1" id="KW-0812">Transmembrane</keyword>
<organism evidence="3 4">
    <name type="scientific">Candidula unifasciata</name>
    <dbReference type="NCBI Taxonomy" id="100452"/>
    <lineage>
        <taxon>Eukaryota</taxon>
        <taxon>Metazoa</taxon>
        <taxon>Spiralia</taxon>
        <taxon>Lophotrochozoa</taxon>
        <taxon>Mollusca</taxon>
        <taxon>Gastropoda</taxon>
        <taxon>Heterobranchia</taxon>
        <taxon>Euthyneura</taxon>
        <taxon>Panpulmonata</taxon>
        <taxon>Eupulmonata</taxon>
        <taxon>Stylommatophora</taxon>
        <taxon>Helicina</taxon>
        <taxon>Helicoidea</taxon>
        <taxon>Geomitridae</taxon>
        <taxon>Candidula</taxon>
    </lineage>
</organism>
<dbReference type="InterPro" id="IPR013783">
    <property type="entry name" value="Ig-like_fold"/>
</dbReference>
<dbReference type="SUPFAM" id="SSF49265">
    <property type="entry name" value="Fibronectin type III"/>
    <property type="match status" value="2"/>
</dbReference>
<feature type="transmembrane region" description="Helical" evidence="1">
    <location>
        <begin position="474"/>
        <end position="498"/>
    </location>
</feature>
<gene>
    <name evidence="3" type="ORF">CUNI_LOCUS13506</name>
</gene>
<accession>A0A8S3ZIG7</accession>
<dbReference type="PROSITE" id="PS50853">
    <property type="entry name" value="FN3"/>
    <property type="match status" value="2"/>
</dbReference>
<dbReference type="Gene3D" id="2.60.40.10">
    <property type="entry name" value="Immunoglobulins"/>
    <property type="match status" value="3"/>
</dbReference>
<keyword evidence="1" id="KW-1133">Transmembrane helix</keyword>
<feature type="domain" description="Fibronectin type-III" evidence="2">
    <location>
        <begin position="69"/>
        <end position="160"/>
    </location>
</feature>
<evidence type="ECO:0000313" key="4">
    <source>
        <dbReference type="Proteomes" id="UP000678393"/>
    </source>
</evidence>
<dbReference type="EMBL" id="CAJHNH020002865">
    <property type="protein sequence ID" value="CAG5127948.1"/>
    <property type="molecule type" value="Genomic_DNA"/>
</dbReference>
<dbReference type="InterPro" id="IPR036116">
    <property type="entry name" value="FN3_sf"/>
</dbReference>
<evidence type="ECO:0000259" key="2">
    <source>
        <dbReference type="PROSITE" id="PS50853"/>
    </source>
</evidence>
<sequence length="529" mass="58549">MEVTLLYSNTRGDPNIPCPQQTNTDCLWLDFPAADATYKIQVQVTNKPKQQTVSVPFACKVTQNIKPGPIENLSIVSERPGCLVISWTHPRENRSKVYRIKHTNVLIDNLTNSHYNSCEYNTSEFRPYTHYNFSVDCLPSGIYAGYFSDPVSQDFWTPMTAPDLGPSATNGSFTSTLCVDGHRNVTLMWQSVDPEARNGIITSYQIRSGHESWISTTFSATVILTCDPVSVAILAFNPEGFSVSPTILLISSSTVSKTVQNSFVVEIVNMNSTTEILKASWEEKEEVKGEVDYTIFWCKGRLEQFCEGEIQWSEVPAGDTEFSILIESSHAVEYIYGISGTNTHTGIASSVFWTPCLFRRVPYTLPPITAMNVKSLKDSVYVTWSADSCYYQSQVRYTSFVVKWCRTDACNDASQISNATVPVRQLTYTVSSLPAGVNHSFTVQPMSYNTPGREVDPWKVAVPSATDPVVDSNLTAVLGGLASGVLVVTVVTFVCRCCQKRRAKIKKLGDTLIVHLPGRSVSELGSPLE</sequence>
<proteinExistence type="predicted"/>
<dbReference type="InterPro" id="IPR003961">
    <property type="entry name" value="FN3_dom"/>
</dbReference>
<protein>
    <recommendedName>
        <fullName evidence="2">Fibronectin type-III domain-containing protein</fullName>
    </recommendedName>
</protein>
<dbReference type="SMART" id="SM00060">
    <property type="entry name" value="FN3"/>
    <property type="match status" value="2"/>
</dbReference>
<keyword evidence="1" id="KW-0472">Membrane</keyword>
<comment type="caution">
    <text evidence="3">The sequence shown here is derived from an EMBL/GenBank/DDBJ whole genome shotgun (WGS) entry which is preliminary data.</text>
</comment>